<keyword evidence="3" id="KW-1185">Reference proteome</keyword>
<dbReference type="EMBL" id="CP042430">
    <property type="protein sequence ID" value="QEC47557.1"/>
    <property type="molecule type" value="Genomic_DNA"/>
</dbReference>
<evidence type="ECO:0000313" key="2">
    <source>
        <dbReference type="EMBL" id="QEC47557.1"/>
    </source>
</evidence>
<evidence type="ECO:0000256" key="1">
    <source>
        <dbReference type="SAM" id="MobiDB-lite"/>
    </source>
</evidence>
<sequence>MPSTVSSLFSAARVTPAGVTRWGDPVAPPGPPGSPAIGIYVVALGADPGSLDAARDVAPISAAALDALLAVRPGLTVDRVRPTRDGLAAALAAMWCPDEVVLYVGVAGRRKQRPPEGELAERVAEYHGTPLGASGPHAAGWPVKTLSCPGDLYVHVAYADRVAAAQSAMVARFARDVSPLTRMGLRDRAHVLPFANLEFPKGTAKDHGILGAGARGEEEHPARAPSRPAPAHVAAGGRARAAEARPRGFPTLPAPLRPGGLSPAARAAATMA</sequence>
<organism evidence="2 3">
    <name type="scientific">Baekduia soli</name>
    <dbReference type="NCBI Taxonomy" id="496014"/>
    <lineage>
        <taxon>Bacteria</taxon>
        <taxon>Bacillati</taxon>
        <taxon>Actinomycetota</taxon>
        <taxon>Thermoleophilia</taxon>
        <taxon>Solirubrobacterales</taxon>
        <taxon>Baekduiaceae</taxon>
        <taxon>Baekduia</taxon>
    </lineage>
</organism>
<gene>
    <name evidence="2" type="ORF">FSW04_08180</name>
</gene>
<accession>A0A5B8U3C8</accession>
<evidence type="ECO:0000313" key="3">
    <source>
        <dbReference type="Proteomes" id="UP000321805"/>
    </source>
</evidence>
<dbReference type="RefSeq" id="WP_146918148.1">
    <property type="nucleotide sequence ID" value="NZ_CP042430.1"/>
</dbReference>
<reference evidence="2 3" key="1">
    <citation type="journal article" date="2018" name="J. Microbiol.">
        <title>Baekduia soli gen. nov., sp. nov., a novel bacterium isolated from the soil of Baekdu Mountain and proposal of a novel family name, Baekduiaceae fam. nov.</title>
        <authorList>
            <person name="An D.S."/>
            <person name="Siddiqi M.Z."/>
            <person name="Kim K.H."/>
            <person name="Yu H.S."/>
            <person name="Im W.T."/>
        </authorList>
    </citation>
    <scope>NUCLEOTIDE SEQUENCE [LARGE SCALE GENOMIC DNA]</scope>
    <source>
        <strain evidence="2 3">BR7-21</strain>
    </source>
</reference>
<dbReference type="OrthoDB" id="5084067at2"/>
<name>A0A5B8U3C8_9ACTN</name>
<feature type="compositionally biased region" description="Low complexity" evidence="1">
    <location>
        <begin position="223"/>
        <end position="239"/>
    </location>
</feature>
<dbReference type="Proteomes" id="UP000321805">
    <property type="component" value="Chromosome"/>
</dbReference>
<protein>
    <submittedName>
        <fullName evidence="2">Uncharacterized protein</fullName>
    </submittedName>
</protein>
<feature type="region of interest" description="Disordered" evidence="1">
    <location>
        <begin position="214"/>
        <end position="272"/>
    </location>
</feature>
<proteinExistence type="predicted"/>
<dbReference type="AlphaFoldDB" id="A0A5B8U3C8"/>
<dbReference type="KEGG" id="bsol:FSW04_08180"/>